<keyword evidence="6" id="KW-0963">Cytoplasm</keyword>
<keyword evidence="9" id="KW-1185">Reference proteome</keyword>
<dbReference type="Gene3D" id="1.20.1180.10">
    <property type="entry name" value="Udp N-acetylglucosamine O-acyltransferase, C-terminal domain"/>
    <property type="match status" value="1"/>
</dbReference>
<keyword evidence="6" id="KW-0677">Repeat</keyword>
<evidence type="ECO:0000259" key="7">
    <source>
        <dbReference type="Pfam" id="PF13720"/>
    </source>
</evidence>
<evidence type="ECO:0000256" key="6">
    <source>
        <dbReference type="HAMAP-Rule" id="MF_00387"/>
    </source>
</evidence>
<gene>
    <name evidence="6" type="primary">lpxA</name>
    <name evidence="8" type="ORF">B1991_03840</name>
</gene>
<dbReference type="InterPro" id="IPR010137">
    <property type="entry name" value="Lipid_A_LpxA"/>
</dbReference>
<reference evidence="8 9" key="1">
    <citation type="submission" date="2017-02" db="EMBL/GenBank/DDBJ databases">
        <title>Whole genome sequencing of Rhodanobacter lindaniclasticus DSM 17932.</title>
        <authorList>
            <person name="Kumar S."/>
            <person name="Patil P."/>
            <person name="Patil P.B."/>
        </authorList>
    </citation>
    <scope>NUCLEOTIDE SEQUENCE [LARGE SCALE GENOMIC DNA]</scope>
    <source>
        <strain evidence="8 9">DSM 17932</strain>
    </source>
</reference>
<keyword evidence="5 6" id="KW-0012">Acyltransferase</keyword>
<dbReference type="CDD" id="cd03351">
    <property type="entry name" value="LbH_UDP-GlcNAc_AT"/>
    <property type="match status" value="1"/>
</dbReference>
<dbReference type="GO" id="GO:0005737">
    <property type="term" value="C:cytoplasm"/>
    <property type="evidence" value="ECO:0007669"/>
    <property type="project" value="UniProtKB-SubCell"/>
</dbReference>
<dbReference type="NCBIfam" id="NF003657">
    <property type="entry name" value="PRK05289.1"/>
    <property type="match status" value="1"/>
</dbReference>
<comment type="function">
    <text evidence="6">Involved in the biosynthesis of lipid A, a phosphorylated glycolipid that anchors the lipopolysaccharide to the outer membrane of the cell.</text>
</comment>
<evidence type="ECO:0000313" key="9">
    <source>
        <dbReference type="Proteomes" id="UP000306317"/>
    </source>
</evidence>
<dbReference type="RefSeq" id="WP_136257378.1">
    <property type="nucleotide sequence ID" value="NZ_MWIO01000013.1"/>
</dbReference>
<dbReference type="EC" id="2.3.1.129" evidence="6"/>
<dbReference type="InterPro" id="IPR001451">
    <property type="entry name" value="Hexapep"/>
</dbReference>
<comment type="caution">
    <text evidence="8">The sequence shown here is derived from an EMBL/GenBank/DDBJ whole genome shotgun (WGS) entry which is preliminary data.</text>
</comment>
<keyword evidence="2 6" id="KW-0441">Lipid A biosynthesis</keyword>
<keyword evidence="3 6" id="KW-0808">Transferase</keyword>
<dbReference type="PANTHER" id="PTHR43480:SF1">
    <property type="entry name" value="ACYL-[ACYL-CARRIER-PROTEIN]--UDP-N-ACETYLGLUCOSAMINE O-ACYLTRANSFERASE, MITOCHONDRIAL-RELATED"/>
    <property type="match status" value="1"/>
</dbReference>
<comment type="catalytic activity">
    <reaction evidence="6">
        <text>a (3R)-hydroxyacyl-[ACP] + UDP-N-acetyl-alpha-D-glucosamine = a UDP-3-O-[(3R)-3-hydroxyacyl]-N-acetyl-alpha-D-glucosamine + holo-[ACP]</text>
        <dbReference type="Rhea" id="RHEA:67812"/>
        <dbReference type="Rhea" id="RHEA-COMP:9685"/>
        <dbReference type="Rhea" id="RHEA-COMP:9945"/>
        <dbReference type="ChEBI" id="CHEBI:57705"/>
        <dbReference type="ChEBI" id="CHEBI:64479"/>
        <dbReference type="ChEBI" id="CHEBI:78827"/>
        <dbReference type="ChEBI" id="CHEBI:173225"/>
        <dbReference type="EC" id="2.3.1.129"/>
    </reaction>
</comment>
<dbReference type="UniPathway" id="UPA00359">
    <property type="reaction ID" value="UER00477"/>
</dbReference>
<evidence type="ECO:0000256" key="4">
    <source>
        <dbReference type="ARBA" id="ARBA00023098"/>
    </source>
</evidence>
<dbReference type="GO" id="GO:0009245">
    <property type="term" value="P:lipid A biosynthetic process"/>
    <property type="evidence" value="ECO:0007669"/>
    <property type="project" value="UniProtKB-UniRule"/>
</dbReference>
<evidence type="ECO:0000256" key="3">
    <source>
        <dbReference type="ARBA" id="ARBA00022679"/>
    </source>
</evidence>
<dbReference type="GO" id="GO:0008780">
    <property type="term" value="F:acyl-[acyl-carrier-protein]-UDP-N-acetylglucosamine O-acyltransferase activity"/>
    <property type="evidence" value="ECO:0007669"/>
    <property type="project" value="UniProtKB-UniRule"/>
</dbReference>
<dbReference type="HAMAP" id="MF_00387">
    <property type="entry name" value="LpxA"/>
    <property type="match status" value="1"/>
</dbReference>
<comment type="pathway">
    <text evidence="6">Glycolipid biosynthesis; lipid IV(A) biosynthesis; lipid IV(A) from (3R)-3-hydroxytetradecanoyl-[acyl-carrier-protein] and UDP-N-acetyl-alpha-D-glucosamine: step 1/6.</text>
</comment>
<comment type="subcellular location">
    <subcellularLocation>
        <location evidence="6">Cytoplasm</location>
    </subcellularLocation>
</comment>
<dbReference type="GO" id="GO:0016020">
    <property type="term" value="C:membrane"/>
    <property type="evidence" value="ECO:0007669"/>
    <property type="project" value="GOC"/>
</dbReference>
<comment type="subunit">
    <text evidence="6">Homotrimer.</text>
</comment>
<feature type="domain" description="UDP N-acetylglucosamine O-acyltransferase C-terminal" evidence="7">
    <location>
        <begin position="179"/>
        <end position="260"/>
    </location>
</feature>
<organism evidence="8 9">
    <name type="scientific">Rhodanobacter lindaniclasticus</name>
    <dbReference type="NCBI Taxonomy" id="75310"/>
    <lineage>
        <taxon>Bacteria</taxon>
        <taxon>Pseudomonadati</taxon>
        <taxon>Pseudomonadota</taxon>
        <taxon>Gammaproteobacteria</taxon>
        <taxon>Lysobacterales</taxon>
        <taxon>Rhodanobacteraceae</taxon>
        <taxon>Rhodanobacter</taxon>
    </lineage>
</organism>
<dbReference type="InterPro" id="IPR011004">
    <property type="entry name" value="Trimer_LpxA-like_sf"/>
</dbReference>
<evidence type="ECO:0000256" key="2">
    <source>
        <dbReference type="ARBA" id="ARBA00022556"/>
    </source>
</evidence>
<evidence type="ECO:0000313" key="8">
    <source>
        <dbReference type="EMBL" id="THD08897.1"/>
    </source>
</evidence>
<keyword evidence="1 6" id="KW-0444">Lipid biosynthesis</keyword>
<protein>
    <recommendedName>
        <fullName evidence="6">Acyl-[acyl-carrier-protein]--UDP-N-acetylglucosamine O-acyltransferase</fullName>
        <shortName evidence="6">UDP-N-acetylglucosamine acyltransferase</shortName>
        <ecNumber evidence="6">2.3.1.129</ecNumber>
    </recommendedName>
</protein>
<proteinExistence type="inferred from homology"/>
<evidence type="ECO:0000256" key="1">
    <source>
        <dbReference type="ARBA" id="ARBA00022516"/>
    </source>
</evidence>
<dbReference type="OrthoDB" id="9807278at2"/>
<dbReference type="PIRSF" id="PIRSF000456">
    <property type="entry name" value="UDP-GlcNAc_acltr"/>
    <property type="match status" value="1"/>
</dbReference>
<evidence type="ECO:0000256" key="5">
    <source>
        <dbReference type="ARBA" id="ARBA00023315"/>
    </source>
</evidence>
<dbReference type="Proteomes" id="UP000306317">
    <property type="component" value="Unassembled WGS sequence"/>
</dbReference>
<dbReference type="AlphaFoldDB" id="A0A4S3KJE7"/>
<name>A0A4S3KJE7_9GAMM</name>
<dbReference type="NCBIfam" id="TIGR01852">
    <property type="entry name" value="lipid_A_lpxA"/>
    <property type="match status" value="1"/>
</dbReference>
<dbReference type="Gene3D" id="2.160.10.10">
    <property type="entry name" value="Hexapeptide repeat proteins"/>
    <property type="match status" value="1"/>
</dbReference>
<dbReference type="InterPro" id="IPR037157">
    <property type="entry name" value="Acetyltransf_C_sf"/>
</dbReference>
<keyword evidence="4 6" id="KW-0443">Lipid metabolism</keyword>
<dbReference type="InterPro" id="IPR029098">
    <property type="entry name" value="Acetyltransf_C"/>
</dbReference>
<comment type="similarity">
    <text evidence="6">Belongs to the transferase hexapeptide repeat family. LpxA subfamily.</text>
</comment>
<sequence length="262" mass="28141">MSDSTAIHSTAQVDPGAVIGAGVRIGAYSVIGAEVEIGDGTVIGPHVVIEGPTRIGRDNRIAQFASLGGDPQDKKFAGERTELVIGDRNLIREFTTINRGTGDGGGITRLGDDNWVLAYVHIAHDCQIGNRVVFSNYSALAGHVEIGDWTILSGYSGVHQFCKVGAHAFIGMGCLVGHDVPPFVMMANEQQGRPRGINSEGLKRRGFDATRIAAIKRAYRTLYMAGLSLPEAREKLAEQARESADVLAMLEFLDHSERSLAR</sequence>
<dbReference type="Pfam" id="PF13720">
    <property type="entry name" value="Acetyltransf_11"/>
    <property type="match status" value="1"/>
</dbReference>
<dbReference type="SUPFAM" id="SSF51161">
    <property type="entry name" value="Trimeric LpxA-like enzymes"/>
    <property type="match status" value="1"/>
</dbReference>
<dbReference type="EMBL" id="MWIO01000013">
    <property type="protein sequence ID" value="THD08897.1"/>
    <property type="molecule type" value="Genomic_DNA"/>
</dbReference>
<accession>A0A4S3KJE7</accession>
<dbReference type="PANTHER" id="PTHR43480">
    <property type="entry name" value="ACYL-[ACYL-CARRIER-PROTEIN]--UDP-N-ACETYLGLUCOSAMINE O-ACYLTRANSFERASE"/>
    <property type="match status" value="1"/>
</dbReference>
<dbReference type="Pfam" id="PF00132">
    <property type="entry name" value="Hexapep"/>
    <property type="match status" value="2"/>
</dbReference>